<dbReference type="Pfam" id="PF00135">
    <property type="entry name" value="COesterase"/>
    <property type="match status" value="1"/>
</dbReference>
<feature type="domain" description="Carboxylesterase type B" evidence="8">
    <location>
        <begin position="98"/>
        <end position="590"/>
    </location>
</feature>
<dbReference type="PROSITE" id="PS01173">
    <property type="entry name" value="LIPASE_GDXG_HIS"/>
    <property type="match status" value="1"/>
</dbReference>
<dbReference type="GO" id="GO:0052689">
    <property type="term" value="F:carboxylic ester hydrolase activity"/>
    <property type="evidence" value="ECO:0007669"/>
    <property type="project" value="UniProtKB-KW"/>
</dbReference>
<evidence type="ECO:0000256" key="1">
    <source>
        <dbReference type="ARBA" id="ARBA00005964"/>
    </source>
</evidence>
<reference evidence="9 10" key="1">
    <citation type="submission" date="2023-11" db="EMBL/GenBank/DDBJ databases">
        <authorList>
            <person name="Okamura Y."/>
        </authorList>
    </citation>
    <scope>NUCLEOTIDE SEQUENCE [LARGE SCALE GENOMIC DNA]</scope>
</reference>
<keyword evidence="5" id="KW-1015">Disulfide bond</keyword>
<dbReference type="InterPro" id="IPR002018">
    <property type="entry name" value="CarbesteraseB"/>
</dbReference>
<evidence type="ECO:0000259" key="8">
    <source>
        <dbReference type="Pfam" id="PF00135"/>
    </source>
</evidence>
<evidence type="ECO:0000256" key="5">
    <source>
        <dbReference type="ARBA" id="ARBA00023157"/>
    </source>
</evidence>
<evidence type="ECO:0000256" key="7">
    <source>
        <dbReference type="RuleBase" id="RU361235"/>
    </source>
</evidence>
<dbReference type="PROSITE" id="PS00941">
    <property type="entry name" value="CARBOXYLESTERASE_B_2"/>
    <property type="match status" value="1"/>
</dbReference>
<dbReference type="InterPro" id="IPR019826">
    <property type="entry name" value="Carboxylesterase_B_AS"/>
</dbReference>
<comment type="similarity">
    <text evidence="2">Belongs to the 'GDXG' lipolytic enzyme family.</text>
</comment>
<keyword evidence="10" id="KW-1185">Reference proteome</keyword>
<dbReference type="EMBL" id="CAVLEF010000203">
    <property type="protein sequence ID" value="CAK1553120.1"/>
    <property type="molecule type" value="Genomic_DNA"/>
</dbReference>
<keyword evidence="3" id="KW-0719">Serine esterase</keyword>
<dbReference type="Proteomes" id="UP001497472">
    <property type="component" value="Unassembled WGS sequence"/>
</dbReference>
<evidence type="ECO:0000313" key="10">
    <source>
        <dbReference type="Proteomes" id="UP001497472"/>
    </source>
</evidence>
<evidence type="ECO:0000256" key="3">
    <source>
        <dbReference type="ARBA" id="ARBA00022487"/>
    </source>
</evidence>
<dbReference type="SUPFAM" id="SSF53474">
    <property type="entry name" value="alpha/beta-Hydrolases"/>
    <property type="match status" value="1"/>
</dbReference>
<dbReference type="InterPro" id="IPR050309">
    <property type="entry name" value="Type-B_Carboxylest/Lipase"/>
</dbReference>
<keyword evidence="6" id="KW-0325">Glycoprotein</keyword>
<comment type="similarity">
    <text evidence="1 7">Belongs to the type-B carboxylesterase/lipase family.</text>
</comment>
<dbReference type="EC" id="3.1.1.-" evidence="7"/>
<organism evidence="9 10">
    <name type="scientific">Leptosia nina</name>
    <dbReference type="NCBI Taxonomy" id="320188"/>
    <lineage>
        <taxon>Eukaryota</taxon>
        <taxon>Metazoa</taxon>
        <taxon>Ecdysozoa</taxon>
        <taxon>Arthropoda</taxon>
        <taxon>Hexapoda</taxon>
        <taxon>Insecta</taxon>
        <taxon>Pterygota</taxon>
        <taxon>Neoptera</taxon>
        <taxon>Endopterygota</taxon>
        <taxon>Lepidoptera</taxon>
        <taxon>Glossata</taxon>
        <taxon>Ditrysia</taxon>
        <taxon>Papilionoidea</taxon>
        <taxon>Pieridae</taxon>
        <taxon>Pierinae</taxon>
        <taxon>Leptosia</taxon>
    </lineage>
</organism>
<evidence type="ECO:0000256" key="2">
    <source>
        <dbReference type="ARBA" id="ARBA00010515"/>
    </source>
</evidence>
<accession>A0AAV1JYD8</accession>
<evidence type="ECO:0000256" key="6">
    <source>
        <dbReference type="ARBA" id="ARBA00023180"/>
    </source>
</evidence>
<name>A0AAV1JYD8_9NEOP</name>
<keyword evidence="4 7" id="KW-0378">Hydrolase</keyword>
<proteinExistence type="inferred from homology"/>
<dbReference type="InterPro" id="IPR019819">
    <property type="entry name" value="Carboxylesterase_B_CS"/>
</dbReference>
<evidence type="ECO:0000256" key="4">
    <source>
        <dbReference type="ARBA" id="ARBA00022801"/>
    </source>
</evidence>
<dbReference type="PROSITE" id="PS00122">
    <property type="entry name" value="CARBOXYLESTERASE_B_1"/>
    <property type="match status" value="1"/>
</dbReference>
<protein>
    <recommendedName>
        <fullName evidence="7">Carboxylic ester hydrolase</fullName>
        <ecNumber evidence="7">3.1.1.-</ecNumber>
    </recommendedName>
</protein>
<dbReference type="PANTHER" id="PTHR11559">
    <property type="entry name" value="CARBOXYLESTERASE"/>
    <property type="match status" value="1"/>
</dbReference>
<dbReference type="AlphaFoldDB" id="A0AAV1JYD8"/>
<dbReference type="Gene3D" id="3.40.50.1820">
    <property type="entry name" value="alpha/beta hydrolase"/>
    <property type="match status" value="1"/>
</dbReference>
<sequence length="617" mass="69912">MSKTALKNDKRQGSLINVEEIKESDSRIRSSDIPLSRNRCYIELNHGLDKTDGQGLVISAIIDWKFNSNWFRDASEGRRWLVLWSLWLARLVRQPTEPVQLKAGLLRGSVSPDGTHLHYNGIPYAVYPQRFQRPGPEPSWNGMFEAIHEHIRCPQRIGESLVVGQEDCLTLNIYSPVKVDPSSNLPVMVFIHGGGFYDGSGNSFLYGPNYLVAKGVILVTINYRLNIQGFVCLGIKEAPGNLGLKDQAAALKWVQRNIRPFGGDPDNVTIFGESAGASSVSFHILSKTSKGLFHKAILESGSSLTPWSLQYRPIYMTSLLTKVMLHKAKDAQELYNILMNKTDADLVVTRVPRKDGNIIISECLYVPCVETEIEGEDPFITELPYDILSKGTYNKVPIMIGWNSKEGYLFAGMENATTLPKIDFLKSLPKDLEIPSEPERCEVAKTLQNFYIGNTSTIENLLDLAKFHGEVFFSYPVLQETEFYLLTNTEPVFSYQFKYAGYRNFAKLSSSEPFSSAPGATHADEMFYLFSQSFIPRLFESKMIDRMTTLWTNFAKYGEPTPQTTELLPLKWRPSTEASPHTFVIDSELSTEPLWNSESLKYLRRIYAKYRRKRTSD</sequence>
<gene>
    <name evidence="9" type="ORF">LNINA_LOCUS12137</name>
</gene>
<dbReference type="InterPro" id="IPR002168">
    <property type="entry name" value="Lipase_GDXG_HIS_AS"/>
</dbReference>
<dbReference type="InterPro" id="IPR029058">
    <property type="entry name" value="AB_hydrolase_fold"/>
</dbReference>
<evidence type="ECO:0000313" key="9">
    <source>
        <dbReference type="EMBL" id="CAK1553120.1"/>
    </source>
</evidence>
<comment type="caution">
    <text evidence="9">The sequence shown here is derived from an EMBL/GenBank/DDBJ whole genome shotgun (WGS) entry which is preliminary data.</text>
</comment>